<keyword evidence="5 10" id="KW-1029">Fimbrium biogenesis</keyword>
<evidence type="ECO:0000256" key="9">
    <source>
        <dbReference type="ARBA" id="ARBA00023237"/>
    </source>
</evidence>
<accession>A0AB34CH40</accession>
<evidence type="ECO:0000256" key="10">
    <source>
        <dbReference type="RuleBase" id="RU003884"/>
    </source>
</evidence>
<dbReference type="InterPro" id="IPR000015">
    <property type="entry name" value="Fimb_usher"/>
</dbReference>
<dbReference type="Pfam" id="PF13953">
    <property type="entry name" value="PapC_C"/>
    <property type="match status" value="1"/>
</dbReference>
<dbReference type="Pfam" id="PF00577">
    <property type="entry name" value="Usher"/>
    <property type="match status" value="1"/>
</dbReference>
<evidence type="ECO:0000256" key="3">
    <source>
        <dbReference type="ARBA" id="ARBA00022448"/>
    </source>
</evidence>
<dbReference type="InterPro" id="IPR018030">
    <property type="entry name" value="Fimbrial_membr_usher_CS"/>
</dbReference>
<evidence type="ECO:0000256" key="2">
    <source>
        <dbReference type="ARBA" id="ARBA00008064"/>
    </source>
</evidence>
<feature type="domain" description="PapC-like C-terminal" evidence="12">
    <location>
        <begin position="786"/>
        <end position="853"/>
    </location>
</feature>
<dbReference type="FunFam" id="2.60.40.3110:FF:000001">
    <property type="entry name" value="Putative fimbrial outer membrane usher"/>
    <property type="match status" value="1"/>
</dbReference>
<dbReference type="InterPro" id="IPR025885">
    <property type="entry name" value="PapC_N"/>
</dbReference>
<evidence type="ECO:0000313" key="15">
    <source>
        <dbReference type="Proteomes" id="UP000324255"/>
    </source>
</evidence>
<dbReference type="Pfam" id="PF13954">
    <property type="entry name" value="PapC_N"/>
    <property type="match status" value="1"/>
</dbReference>
<evidence type="ECO:0000256" key="6">
    <source>
        <dbReference type="ARBA" id="ARBA00022692"/>
    </source>
</evidence>
<dbReference type="PANTHER" id="PTHR30451:SF21">
    <property type="entry name" value="FIMBRIAL USHER DOMAIN-CONTAINING PROTEIN YDET-RELATED"/>
    <property type="match status" value="1"/>
</dbReference>
<dbReference type="Gene3D" id="2.60.40.3110">
    <property type="match status" value="1"/>
</dbReference>
<keyword evidence="8 10" id="KW-0472">Membrane</keyword>
<evidence type="ECO:0000256" key="8">
    <source>
        <dbReference type="ARBA" id="ARBA00023136"/>
    </source>
</evidence>
<keyword evidence="15" id="KW-1185">Reference proteome</keyword>
<evidence type="ECO:0000256" key="11">
    <source>
        <dbReference type="SAM" id="SignalP"/>
    </source>
</evidence>
<evidence type="ECO:0000256" key="4">
    <source>
        <dbReference type="ARBA" id="ARBA00022452"/>
    </source>
</evidence>
<dbReference type="PROSITE" id="PS01151">
    <property type="entry name" value="FIMBRIAL_USHER"/>
    <property type="match status" value="1"/>
</dbReference>
<dbReference type="InterPro" id="IPR025949">
    <property type="entry name" value="PapC-like_C"/>
</dbReference>
<organism evidence="14 15">
    <name type="scientific">Candidatus Pantoea gossypiicola</name>
    <dbReference type="NCBI Taxonomy" id="2608008"/>
    <lineage>
        <taxon>Bacteria</taxon>
        <taxon>Pseudomonadati</taxon>
        <taxon>Pseudomonadota</taxon>
        <taxon>Gammaproteobacteria</taxon>
        <taxon>Enterobacterales</taxon>
        <taxon>Erwiniaceae</taxon>
        <taxon>Pantoea</taxon>
    </lineage>
</organism>
<dbReference type="AlphaFoldDB" id="A0AB34CH40"/>
<protein>
    <submittedName>
        <fullName evidence="14">Fimbrial biogenesis outer membrane usher protein</fullName>
    </submittedName>
</protein>
<feature type="signal peptide" evidence="11">
    <location>
        <begin position="1"/>
        <end position="32"/>
    </location>
</feature>
<dbReference type="Gene3D" id="2.60.40.2610">
    <property type="entry name" value="Outer membrane usher protein FimD, plug domain"/>
    <property type="match status" value="1"/>
</dbReference>
<evidence type="ECO:0000259" key="12">
    <source>
        <dbReference type="Pfam" id="PF13953"/>
    </source>
</evidence>
<feature type="domain" description="PapC N-terminal" evidence="13">
    <location>
        <begin position="36"/>
        <end position="186"/>
    </location>
</feature>
<keyword evidence="9 10" id="KW-0998">Cell outer membrane</keyword>
<keyword evidence="7 11" id="KW-0732">Signal</keyword>
<evidence type="ECO:0000256" key="7">
    <source>
        <dbReference type="ARBA" id="ARBA00022729"/>
    </source>
</evidence>
<evidence type="ECO:0000259" key="13">
    <source>
        <dbReference type="Pfam" id="PF13954"/>
    </source>
</evidence>
<dbReference type="EMBL" id="VWVM01000009">
    <property type="protein sequence ID" value="KAA6123680.1"/>
    <property type="molecule type" value="Genomic_DNA"/>
</dbReference>
<comment type="caution">
    <text evidence="14">The sequence shown here is derived from an EMBL/GenBank/DDBJ whole genome shotgun (WGS) entry which is preliminary data.</text>
</comment>
<dbReference type="PANTHER" id="PTHR30451">
    <property type="entry name" value="OUTER MEMBRANE USHER PROTEIN"/>
    <property type="match status" value="1"/>
</dbReference>
<name>A0AB34CH40_9GAMM</name>
<gene>
    <name evidence="14" type="ORF">F3I20_13680</name>
</gene>
<comment type="subcellular location">
    <subcellularLocation>
        <location evidence="1 10">Cell outer membrane</location>
        <topology evidence="1 10">Multi-pass membrane protein</topology>
    </subcellularLocation>
</comment>
<dbReference type="FunFam" id="2.60.40.2610:FF:000001">
    <property type="entry name" value="Outer membrane fimbrial usher protein"/>
    <property type="match status" value="1"/>
</dbReference>
<sequence>MHFYDFRKLTKSKIKRIAVLVFLSCYSGVGSAGEYNFDPSFLSDNPEDVADLARFNKGLSAAPGSYHVDVYVNGTAVGARNINFFEKERTNAPSELSPCLNMEKLRDFNINIESLEKLIKNEVERHAKCVDIARYIPESSADFDVEHLRLDLKIPQAMMNRNARGYIPPSQWDEGIPAALLSYAFTGSNSRGDDTKNDSYFLRLNSGLNVGSWRLYDQSSFTYSKSRYGDATRDWNHMQTYLQRAIIPWDSQLTVGDTYTSSEIFDSVSVRGITLATDESMQPDSLRGFAPVIRGIANGDSQVTLRQNGNVIYQSYVPSGPFEINDLYPTGSSGDIEVTVKEKNGNVRTYTVPFASVPKLQREGHLNYSIMAGRFRSTDGNQSEPYMTQASLLWGWRNGITLYGGSQVAERYLAFTAGAGKNLGFLGAISIDATQANSKIADGTRHSGQSFRFLYAKSLNELGTRFELLGYRYSTRGFYTLAETTRENMSGGVTHDSDGNLDYSGYYNLYNNKRSRVQLSLTQQLGRNYSVYASGSDQSYWNTDGKTRLLQLGFTGMVKDVSYNLNYSYNKNTWSSEADRVFNFSVSLPIGKWLSGNRASNSNLDSMKATYGLYNDGEGNMTNTAGLYGTMLADKNLSYNMQMGTVNRGNGSTGSLNLDYYGRYGQVNAGYSSSQDTHRVNYGVQGGMVLHQDGLTLSQPLGKTNVLVKAPGVKDAAIQNKTGVRTDWRGYTVVPYVTNYRLNRISLDVNSLAADSEIDNSVVSVVPTAGALVRAEFKTHIGQRALITLTNNGKPLPFGTTVVVMQEGDEESTGIVGDSGQVYLSGLQPSGMLEAVWGTSANSRCRIPYQLPQTKTQQDIVYLKARCN</sequence>
<evidence type="ECO:0000313" key="14">
    <source>
        <dbReference type="EMBL" id="KAA6123680.1"/>
    </source>
</evidence>
<keyword evidence="6 10" id="KW-0812">Transmembrane</keyword>
<dbReference type="InterPro" id="IPR037224">
    <property type="entry name" value="PapC_N_sf"/>
</dbReference>
<evidence type="ECO:0000256" key="1">
    <source>
        <dbReference type="ARBA" id="ARBA00004571"/>
    </source>
</evidence>
<evidence type="ECO:0000256" key="5">
    <source>
        <dbReference type="ARBA" id="ARBA00022558"/>
    </source>
</evidence>
<reference evidence="14 15" key="1">
    <citation type="submission" date="2019-09" db="EMBL/GenBank/DDBJ databases">
        <title>Genomic diversity of phyloplane-associated Pantoea species in Pakistan cotton crop.</title>
        <authorList>
            <person name="Tufail M.R."/>
            <person name="Cook D.R."/>
        </authorList>
    </citation>
    <scope>NUCLEOTIDE SEQUENCE [LARGE SCALE GENOMIC DNA]</scope>
    <source>
        <strain evidence="14 15">B_8</strain>
    </source>
</reference>
<dbReference type="GO" id="GO:0015473">
    <property type="term" value="F:fimbrial usher porin activity"/>
    <property type="evidence" value="ECO:0007669"/>
    <property type="project" value="InterPro"/>
</dbReference>
<comment type="similarity">
    <text evidence="2 10">Belongs to the fimbrial export usher family.</text>
</comment>
<keyword evidence="4" id="KW-1134">Transmembrane beta strand</keyword>
<dbReference type="Gene3D" id="3.10.20.410">
    <property type="match status" value="1"/>
</dbReference>
<feature type="chain" id="PRO_5044311221" evidence="11">
    <location>
        <begin position="33"/>
        <end position="868"/>
    </location>
</feature>
<dbReference type="Gene3D" id="2.60.40.2070">
    <property type="match status" value="1"/>
</dbReference>
<dbReference type="GO" id="GO:0009297">
    <property type="term" value="P:pilus assembly"/>
    <property type="evidence" value="ECO:0007669"/>
    <property type="project" value="InterPro"/>
</dbReference>
<dbReference type="GO" id="GO:0009279">
    <property type="term" value="C:cell outer membrane"/>
    <property type="evidence" value="ECO:0007669"/>
    <property type="project" value="UniProtKB-SubCell"/>
</dbReference>
<keyword evidence="3 10" id="KW-0813">Transport</keyword>
<dbReference type="RefSeq" id="WP_150014128.1">
    <property type="nucleotide sequence ID" value="NZ_VWVM01000009.1"/>
</dbReference>
<dbReference type="InterPro" id="IPR042186">
    <property type="entry name" value="FimD_plug_dom"/>
</dbReference>
<dbReference type="InterPro" id="IPR043142">
    <property type="entry name" value="PapC-like_C_sf"/>
</dbReference>
<proteinExistence type="inferred from homology"/>
<dbReference type="SUPFAM" id="SSF141729">
    <property type="entry name" value="FimD N-terminal domain-like"/>
    <property type="match status" value="1"/>
</dbReference>
<dbReference type="Proteomes" id="UP000324255">
    <property type="component" value="Unassembled WGS sequence"/>
</dbReference>